<evidence type="ECO:0000256" key="4">
    <source>
        <dbReference type="ARBA" id="ARBA00023152"/>
    </source>
</evidence>
<dbReference type="InterPro" id="IPR000741">
    <property type="entry name" value="FBA_I"/>
</dbReference>
<evidence type="ECO:0000256" key="6">
    <source>
        <dbReference type="ARBA" id="ARBA00029799"/>
    </source>
</evidence>
<dbReference type="PANTHER" id="PTHR11627">
    <property type="entry name" value="FRUCTOSE-BISPHOSPHATE ALDOLASE"/>
    <property type="match status" value="1"/>
</dbReference>
<dbReference type="SUPFAM" id="SSF51569">
    <property type="entry name" value="Aldolase"/>
    <property type="match status" value="1"/>
</dbReference>
<dbReference type="Proteomes" id="UP000034774">
    <property type="component" value="Unassembled WGS sequence"/>
</dbReference>
<dbReference type="PATRIC" id="fig|1618572.3.peg.46"/>
<keyword evidence="5" id="KW-0456">Lyase</keyword>
<reference evidence="7 8" key="1">
    <citation type="journal article" date="2015" name="Nature">
        <title>rRNA introns, odd ribosomes, and small enigmatic genomes across a large radiation of phyla.</title>
        <authorList>
            <person name="Brown C.T."/>
            <person name="Hug L.A."/>
            <person name="Thomas B.C."/>
            <person name="Sharon I."/>
            <person name="Castelle C.J."/>
            <person name="Singh A."/>
            <person name="Wilkins M.J."/>
            <person name="Williams K.H."/>
            <person name="Banfield J.F."/>
        </authorList>
    </citation>
    <scope>NUCLEOTIDE SEQUENCE [LARGE SCALE GENOMIC DNA]</scope>
</reference>
<comment type="similarity">
    <text evidence="2">Belongs to the class I fructose-bisphosphate aldolase family.</text>
</comment>
<keyword evidence="4" id="KW-0324">Glycolysis</keyword>
<comment type="pathway">
    <text evidence="1">Carbohydrate degradation; glycolysis; D-glyceraldehyde 3-phosphate and glycerone phosphate from D-glucose: step 4/4.</text>
</comment>
<protein>
    <recommendedName>
        <fullName evidence="3">fructose-bisphosphate aldolase</fullName>
        <ecNumber evidence="3">4.1.2.13</ecNumber>
    </recommendedName>
    <alternativeName>
        <fullName evidence="6">Fructose-bisphosphate aldolase class I</fullName>
    </alternativeName>
</protein>
<comment type="caution">
    <text evidence="7">The sequence shown here is derived from an EMBL/GenBank/DDBJ whole genome shotgun (WGS) entry which is preliminary data.</text>
</comment>
<evidence type="ECO:0000313" key="7">
    <source>
        <dbReference type="EMBL" id="KKQ92663.1"/>
    </source>
</evidence>
<dbReference type="InterPro" id="IPR013785">
    <property type="entry name" value="Aldolase_TIM"/>
</dbReference>
<dbReference type="EMBL" id="LBVU01000001">
    <property type="protein sequence ID" value="KKQ92663.1"/>
    <property type="molecule type" value="Genomic_DNA"/>
</dbReference>
<evidence type="ECO:0000256" key="2">
    <source>
        <dbReference type="ARBA" id="ARBA00010387"/>
    </source>
</evidence>
<name>A0A0G0LLA0_9BACT</name>
<evidence type="ECO:0000256" key="5">
    <source>
        <dbReference type="ARBA" id="ARBA00023239"/>
    </source>
</evidence>
<organism evidence="7 8">
    <name type="scientific">Candidatus Woesebacteria bacterium GW2011_GWB1_39_10</name>
    <dbReference type="NCBI Taxonomy" id="1618572"/>
    <lineage>
        <taxon>Bacteria</taxon>
        <taxon>Candidatus Woeseibacteriota</taxon>
    </lineage>
</organism>
<gene>
    <name evidence="7" type="ORF">UT17_C0001G0042</name>
</gene>
<dbReference type="AlphaFoldDB" id="A0A0G0LLA0"/>
<evidence type="ECO:0000256" key="1">
    <source>
        <dbReference type="ARBA" id="ARBA00004714"/>
    </source>
</evidence>
<dbReference type="Gene3D" id="3.20.20.70">
    <property type="entry name" value="Aldolase class I"/>
    <property type="match status" value="1"/>
</dbReference>
<dbReference type="GO" id="GO:0006096">
    <property type="term" value="P:glycolytic process"/>
    <property type="evidence" value="ECO:0007669"/>
    <property type="project" value="UniProtKB-UniPathway"/>
</dbReference>
<dbReference type="EC" id="4.1.2.13" evidence="3"/>
<dbReference type="GO" id="GO:0004332">
    <property type="term" value="F:fructose-bisphosphate aldolase activity"/>
    <property type="evidence" value="ECO:0007669"/>
    <property type="project" value="UniProtKB-EC"/>
</dbReference>
<evidence type="ECO:0000256" key="3">
    <source>
        <dbReference type="ARBA" id="ARBA00013068"/>
    </source>
</evidence>
<dbReference type="STRING" id="1618572.UT17_C0001G0042"/>
<evidence type="ECO:0000313" key="8">
    <source>
        <dbReference type="Proteomes" id="UP000034774"/>
    </source>
</evidence>
<proteinExistence type="inferred from homology"/>
<dbReference type="Pfam" id="PF00274">
    <property type="entry name" value="Glycolytic"/>
    <property type="match status" value="1"/>
</dbReference>
<dbReference type="NCBIfam" id="NF033379">
    <property type="entry name" value="FrucBisAld_I"/>
    <property type="match status" value="1"/>
</dbReference>
<accession>A0A0G0LLA0</accession>
<sequence length="320" mass="35606">MEETVQKLLVSRKGLLAADESTKTITKRFAALGLTSTPELNKKYREMLFTTPGVENYISGVILFDESVRQDLHKILESKRIIPGIKVDEGLMSFNDTPEQVTEGLETLDVRLKEYAQMGMKFAKWRGVFKITDMYPSKVFYDENLGRMAKYAKITQENGIVPIVEPEVLLEGNHTTTRCGETMDATLKILFEKLNTEGVDLKNLIVKTSMALPGPDSGVKALPLEVANATLRALNRSVPPEVPGIVFLSGGQTSDEATNNLNEIVKLKENSPWVLTFSFSRALQNEAMETWAGKDENTANAQQVFIKRLEMVSKAAKGEL</sequence>
<dbReference type="UniPathway" id="UPA00109">
    <property type="reaction ID" value="UER00183"/>
</dbReference>